<dbReference type="EMBL" id="BAOU01000015">
    <property type="protein sequence ID" value="GAD04932.1"/>
    <property type="molecule type" value="Genomic_DNA"/>
</dbReference>
<dbReference type="PANTHER" id="PTHR11261">
    <property type="entry name" value="INTERPHOTORECEPTOR RETINOID-BINDING PROTEIN"/>
    <property type="match status" value="1"/>
</dbReference>
<name>T1CMF9_9PORP</name>
<feature type="domain" description="Tail specific protease" evidence="1">
    <location>
        <begin position="163"/>
        <end position="365"/>
    </location>
</feature>
<dbReference type="PANTHER" id="PTHR11261:SF3">
    <property type="entry name" value="RETINOL-BINDING PROTEIN 3"/>
    <property type="match status" value="1"/>
</dbReference>
<reference evidence="3" key="1">
    <citation type="journal article" date="2013" name="Genome">
        <title>Draft Genome Sequences of Porphyromonas crevioricanis JCM 15906T and Porphyromonas cansulci JCM 13913T Isolated from a Canine Oral Cavity.</title>
        <authorList>
            <person name="Sakamoto M."/>
            <person name="Tanaka N."/>
            <person name="Shiwa Y."/>
            <person name="Yoshikawa H."/>
            <person name="Ohkuma M."/>
        </authorList>
    </citation>
    <scope>NUCLEOTIDE SEQUENCE [LARGE SCALE GENOMIC DNA]</scope>
    <source>
        <strain evidence="3">JCM 15906</strain>
    </source>
</reference>
<dbReference type="CDD" id="cd07563">
    <property type="entry name" value="Peptidase_S41_IRBP"/>
    <property type="match status" value="1"/>
</dbReference>
<evidence type="ECO:0000313" key="3">
    <source>
        <dbReference type="Proteomes" id="UP000018031"/>
    </source>
</evidence>
<evidence type="ECO:0000259" key="1">
    <source>
        <dbReference type="SMART" id="SM00245"/>
    </source>
</evidence>
<sequence>MGVESYNSERNRYDYLCAVCSILQAMRKTYNQRHITLRSLYFRWRRLKYPALSFGVLLSCLFVGCSTEDDYTADPKRNFRALWEILDKGYCYFDLKLPQDSTWEDLYEKHIQQMRPDMTTDELFRKMSDLIRELRDGHVNIITPFDYGRYWGWKENYPTSLNTYVRGKYLGRDYRIAGGLNYERIRYNNHEKDSVALIVYNSFSYPVSHANINAALSRLADCKGIIFDIRENGGGNVNLSDRLASHFVREKTLTSYMRHKTGPGHNDFSSPRAMYIEPVTRGVRWYRPVVLLVDRGVYSAANDFVLKMKDIPHVLVLGDTTGGGAGMPMSSELPNGWGVRYSASRTLDKNMQDVEFGISPHKRLPFSEEEAASGRDNLIEAGIEHIRQEWERLR</sequence>
<keyword evidence="2" id="KW-0378">Hydrolase</keyword>
<proteinExistence type="predicted"/>
<accession>T1CMF9</accession>
<dbReference type="GO" id="GO:0008236">
    <property type="term" value="F:serine-type peptidase activity"/>
    <property type="evidence" value="ECO:0007669"/>
    <property type="project" value="InterPro"/>
</dbReference>
<dbReference type="Pfam" id="PF03572">
    <property type="entry name" value="Peptidase_S41"/>
    <property type="match status" value="1"/>
</dbReference>
<dbReference type="Gene3D" id="3.90.226.10">
    <property type="entry name" value="2-enoyl-CoA Hydratase, Chain A, domain 1"/>
    <property type="match status" value="1"/>
</dbReference>
<dbReference type="SMART" id="SM00245">
    <property type="entry name" value="TSPc"/>
    <property type="match status" value="1"/>
</dbReference>
<dbReference type="SUPFAM" id="SSF52096">
    <property type="entry name" value="ClpP/crotonase"/>
    <property type="match status" value="1"/>
</dbReference>
<keyword evidence="2" id="KW-0645">Protease</keyword>
<organism evidence="2 3">
    <name type="scientific">Porphyromonas crevioricanis JCM 15906</name>
    <dbReference type="NCBI Taxonomy" id="1305617"/>
    <lineage>
        <taxon>Bacteria</taxon>
        <taxon>Pseudomonadati</taxon>
        <taxon>Bacteroidota</taxon>
        <taxon>Bacteroidia</taxon>
        <taxon>Bacteroidales</taxon>
        <taxon>Porphyromonadaceae</taxon>
        <taxon>Porphyromonas</taxon>
    </lineage>
</organism>
<reference evidence="2 3" key="2">
    <citation type="journal article" date="2013" name="Genome Announc.">
        <title>Draft Genome Sequences of Porphyromonas crevioricanis JCM 15906T and Porphyromonas cansulci JCM 13913T Isolated from a Canine Oral Cavity.</title>
        <authorList>
            <person name="Sakamoto M."/>
            <person name="Tanaka N."/>
            <person name="Shiwa Y."/>
            <person name="Yoshikawa H."/>
            <person name="Ohkuma M."/>
        </authorList>
    </citation>
    <scope>NUCLEOTIDE SEQUENCE [LARGE SCALE GENOMIC DNA]</scope>
    <source>
        <strain evidence="2 3">JCM 15906</strain>
    </source>
</reference>
<evidence type="ECO:0000313" key="2">
    <source>
        <dbReference type="EMBL" id="GAD04932.1"/>
    </source>
</evidence>
<dbReference type="Gene3D" id="3.30.750.44">
    <property type="match status" value="1"/>
</dbReference>
<protein>
    <submittedName>
        <fullName evidence="2">Carboxyl-terminal protease-related protein</fullName>
    </submittedName>
</protein>
<dbReference type="InterPro" id="IPR029045">
    <property type="entry name" value="ClpP/crotonase-like_dom_sf"/>
</dbReference>
<dbReference type="GO" id="GO:0006508">
    <property type="term" value="P:proteolysis"/>
    <property type="evidence" value="ECO:0007669"/>
    <property type="project" value="UniProtKB-KW"/>
</dbReference>
<comment type="caution">
    <text evidence="2">The sequence shown here is derived from an EMBL/GenBank/DDBJ whole genome shotgun (WGS) entry which is preliminary data.</text>
</comment>
<dbReference type="AlphaFoldDB" id="T1CMF9"/>
<dbReference type="InterPro" id="IPR005151">
    <property type="entry name" value="Tail-specific_protease"/>
</dbReference>
<dbReference type="Proteomes" id="UP000018031">
    <property type="component" value="Unassembled WGS sequence"/>
</dbReference>
<gene>
    <name evidence="2" type="ORF">PORCRE_629</name>
</gene>